<dbReference type="AlphaFoldDB" id="A0A5Q2FGJ8"/>
<keyword evidence="5" id="KW-1185">Reference proteome</keyword>
<dbReference type="PANTHER" id="PTHR43038:SF3">
    <property type="entry name" value="ABC TRANSPORTER G FAMILY MEMBER 20 ISOFORM X1"/>
    <property type="match status" value="1"/>
</dbReference>
<dbReference type="Pfam" id="PF00005">
    <property type="entry name" value="ABC_tran"/>
    <property type="match status" value="1"/>
</dbReference>
<evidence type="ECO:0000256" key="2">
    <source>
        <dbReference type="ARBA" id="ARBA00022840"/>
    </source>
</evidence>
<dbReference type="Proteomes" id="UP000386847">
    <property type="component" value="Chromosome"/>
</dbReference>
<dbReference type="PANTHER" id="PTHR43038">
    <property type="entry name" value="ATP-BINDING CASSETTE, SUB-FAMILY H, MEMBER 1"/>
    <property type="match status" value="1"/>
</dbReference>
<gene>
    <name evidence="4" type="ORF">Rai3103_14630</name>
</gene>
<evidence type="ECO:0000259" key="3">
    <source>
        <dbReference type="PROSITE" id="PS50893"/>
    </source>
</evidence>
<dbReference type="PROSITE" id="PS00211">
    <property type="entry name" value="ABC_TRANSPORTER_1"/>
    <property type="match status" value="1"/>
</dbReference>
<protein>
    <submittedName>
        <fullName evidence="4">ATP-binding cassette domain-containing protein</fullName>
    </submittedName>
</protein>
<keyword evidence="2 4" id="KW-0067">ATP-binding</keyword>
<evidence type="ECO:0000256" key="1">
    <source>
        <dbReference type="ARBA" id="ARBA00022741"/>
    </source>
</evidence>
<dbReference type="KEGG" id="rain:Rai3103_14630"/>
<evidence type="ECO:0000313" key="4">
    <source>
        <dbReference type="EMBL" id="QGF24664.1"/>
    </source>
</evidence>
<dbReference type="InterPro" id="IPR003439">
    <property type="entry name" value="ABC_transporter-like_ATP-bd"/>
</dbReference>
<keyword evidence="1" id="KW-0547">Nucleotide-binding</keyword>
<name>A0A5Q2FGJ8_9ACTN</name>
<dbReference type="PROSITE" id="PS50893">
    <property type="entry name" value="ABC_TRANSPORTER_2"/>
    <property type="match status" value="1"/>
</dbReference>
<dbReference type="Gene3D" id="3.40.50.300">
    <property type="entry name" value="P-loop containing nucleotide triphosphate hydrolases"/>
    <property type="match status" value="1"/>
</dbReference>
<dbReference type="GO" id="GO:0005524">
    <property type="term" value="F:ATP binding"/>
    <property type="evidence" value="ECO:0007669"/>
    <property type="project" value="UniProtKB-KW"/>
</dbReference>
<organism evidence="4 5">
    <name type="scientific">Raineyella fluvialis</name>
    <dbReference type="NCBI Taxonomy" id="2662261"/>
    <lineage>
        <taxon>Bacteria</taxon>
        <taxon>Bacillati</taxon>
        <taxon>Actinomycetota</taxon>
        <taxon>Actinomycetes</taxon>
        <taxon>Propionibacteriales</taxon>
        <taxon>Propionibacteriaceae</taxon>
        <taxon>Raineyella</taxon>
    </lineage>
</organism>
<evidence type="ECO:0000313" key="5">
    <source>
        <dbReference type="Proteomes" id="UP000386847"/>
    </source>
</evidence>
<sequence>MSLFRRSRPPQPVEDPAVAVRVDDLRRDFGSFTAVDGISFAVRRGEVFGFLGPNGSGKTTTIRILTGSLAPSGGQVRVLGTDVARDPDAIHRRIGYMSQRFSLFEDLTVEENMRFYAGVHGLSKETYARRREYVLDMADLRGREGELTADLSVGWRQRLALGTATIHEPELLFLDEPTSGVDPVARRQFWDLLHDLAGRGVTLFVTTHYMDEAANCTRLAFMYRGRIVADGPPRDLVAGGTDVLEVRCADLDGAEDWLDDAADVRDVHLAEGALRVTSPGTDPQALADRLRDAGYGDAVVRAVEPTLEDVFVGLVTGR</sequence>
<feature type="domain" description="ABC transporter" evidence="3">
    <location>
        <begin position="20"/>
        <end position="249"/>
    </location>
</feature>
<accession>A0A5Q2FGJ8</accession>
<dbReference type="InterPro" id="IPR017871">
    <property type="entry name" value="ABC_transporter-like_CS"/>
</dbReference>
<reference evidence="4 5" key="1">
    <citation type="submission" date="2019-10" db="EMBL/GenBank/DDBJ databases">
        <title>Genomic analysis of Raineyella sp. CBA3103.</title>
        <authorList>
            <person name="Roh S.W."/>
        </authorList>
    </citation>
    <scope>NUCLEOTIDE SEQUENCE [LARGE SCALE GENOMIC DNA]</scope>
    <source>
        <strain evidence="4 5">CBA3103</strain>
    </source>
</reference>
<dbReference type="SMART" id="SM00382">
    <property type="entry name" value="AAA"/>
    <property type="match status" value="1"/>
</dbReference>
<dbReference type="CDD" id="cd03230">
    <property type="entry name" value="ABC_DR_subfamily_A"/>
    <property type="match status" value="1"/>
</dbReference>
<dbReference type="GO" id="GO:0016887">
    <property type="term" value="F:ATP hydrolysis activity"/>
    <property type="evidence" value="ECO:0007669"/>
    <property type="project" value="InterPro"/>
</dbReference>
<dbReference type="EMBL" id="CP045725">
    <property type="protein sequence ID" value="QGF24664.1"/>
    <property type="molecule type" value="Genomic_DNA"/>
</dbReference>
<proteinExistence type="predicted"/>
<dbReference type="InterPro" id="IPR027417">
    <property type="entry name" value="P-loop_NTPase"/>
</dbReference>
<dbReference type="InterPro" id="IPR003593">
    <property type="entry name" value="AAA+_ATPase"/>
</dbReference>
<dbReference type="SUPFAM" id="SSF52540">
    <property type="entry name" value="P-loop containing nucleoside triphosphate hydrolases"/>
    <property type="match status" value="1"/>
</dbReference>